<comment type="cofactor">
    <cofactor evidence="2">
        <name>Mn(2+)</name>
        <dbReference type="ChEBI" id="CHEBI:29035"/>
    </cofactor>
</comment>
<accession>A0ABR8PRM9</accession>
<feature type="active site" description="Proton donor" evidence="10">
    <location>
        <position position="174"/>
    </location>
</feature>
<comment type="cofactor">
    <cofactor evidence="3">
        <name>Co(2+)</name>
        <dbReference type="ChEBI" id="CHEBI:48828"/>
    </cofactor>
</comment>
<dbReference type="PROSITE" id="PS01085">
    <property type="entry name" value="RIBUL_P_3_EPIMER_1"/>
    <property type="match status" value="1"/>
</dbReference>
<dbReference type="NCBIfam" id="TIGR01163">
    <property type="entry name" value="rpe"/>
    <property type="match status" value="1"/>
</dbReference>
<comment type="function">
    <text evidence="10">Catalyzes the reversible epimerization of D-ribulose 5-phosphate to D-xylulose 5-phosphate.</text>
</comment>
<reference evidence="12 13" key="1">
    <citation type="submission" date="2020-08" db="EMBL/GenBank/DDBJ databases">
        <title>A Genomic Blueprint of the Chicken Gut Microbiome.</title>
        <authorList>
            <person name="Gilroy R."/>
            <person name="Ravi A."/>
            <person name="Getino M."/>
            <person name="Pursley I."/>
            <person name="Horton D.L."/>
            <person name="Alikhan N.-F."/>
            <person name="Baker D."/>
            <person name="Gharbi K."/>
            <person name="Hall N."/>
            <person name="Watson M."/>
            <person name="Adriaenssens E.M."/>
            <person name="Foster-Nyarko E."/>
            <person name="Jarju S."/>
            <person name="Secka A."/>
            <person name="Antonio M."/>
            <person name="Oren A."/>
            <person name="Chaudhuri R."/>
            <person name="La Ragione R.M."/>
            <person name="Hildebrand F."/>
            <person name="Pallen M.J."/>
        </authorList>
    </citation>
    <scope>NUCLEOTIDE SEQUENCE [LARGE SCALE GENOMIC DNA]</scope>
    <source>
        <strain evidence="12 13">Sa3CVN1</strain>
    </source>
</reference>
<evidence type="ECO:0000313" key="12">
    <source>
        <dbReference type="EMBL" id="MBD7910808.1"/>
    </source>
</evidence>
<protein>
    <recommendedName>
        <fullName evidence="7 10">Ribulose-phosphate 3-epimerase</fullName>
        <ecNumber evidence="7 10">5.1.3.1</ecNumber>
    </recommendedName>
</protein>
<dbReference type="PIRSF" id="PIRSF001461">
    <property type="entry name" value="RPE"/>
    <property type="match status" value="1"/>
</dbReference>
<dbReference type="InterPro" id="IPR026019">
    <property type="entry name" value="Ribul_P_3_epim"/>
</dbReference>
<name>A0ABR8PRM9_9CLOT</name>
<evidence type="ECO:0000256" key="9">
    <source>
        <dbReference type="ARBA" id="ARBA00023235"/>
    </source>
</evidence>
<feature type="binding site" evidence="10">
    <location>
        <position position="65"/>
    </location>
    <ligand>
        <name>a divalent metal cation</name>
        <dbReference type="ChEBI" id="CHEBI:60240"/>
    </ligand>
</feature>
<dbReference type="PROSITE" id="PS01086">
    <property type="entry name" value="RIBUL_P_3_EPIMER_2"/>
    <property type="match status" value="1"/>
</dbReference>
<evidence type="ECO:0000256" key="4">
    <source>
        <dbReference type="ARBA" id="ARBA00001947"/>
    </source>
</evidence>
<feature type="binding site" evidence="10">
    <location>
        <position position="7"/>
    </location>
    <ligand>
        <name>substrate</name>
    </ligand>
</feature>
<dbReference type="EMBL" id="JACSRA010000006">
    <property type="protein sequence ID" value="MBD7910808.1"/>
    <property type="molecule type" value="Genomic_DNA"/>
</dbReference>
<dbReference type="InterPro" id="IPR013785">
    <property type="entry name" value="Aldolase_TIM"/>
</dbReference>
<dbReference type="Proteomes" id="UP000627781">
    <property type="component" value="Unassembled WGS sequence"/>
</dbReference>
<organism evidence="12 13">
    <name type="scientific">Clostridium cibarium</name>
    <dbReference type="NCBI Taxonomy" id="2762247"/>
    <lineage>
        <taxon>Bacteria</taxon>
        <taxon>Bacillati</taxon>
        <taxon>Bacillota</taxon>
        <taxon>Clostridia</taxon>
        <taxon>Eubacteriales</taxon>
        <taxon>Clostridiaceae</taxon>
        <taxon>Clostridium</taxon>
    </lineage>
</organism>
<comment type="similarity">
    <text evidence="6 10 11">Belongs to the ribulose-phosphate 3-epimerase family.</text>
</comment>
<feature type="binding site" evidence="10">
    <location>
        <begin position="196"/>
        <end position="197"/>
    </location>
    <ligand>
        <name>substrate</name>
    </ligand>
</feature>
<keyword evidence="8 10" id="KW-0479">Metal-binding</keyword>
<keyword evidence="10 11" id="KW-0119">Carbohydrate metabolism</keyword>
<dbReference type="Gene3D" id="3.20.20.70">
    <property type="entry name" value="Aldolase class I"/>
    <property type="match status" value="1"/>
</dbReference>
<keyword evidence="13" id="KW-1185">Reference proteome</keyword>
<dbReference type="InterPro" id="IPR011060">
    <property type="entry name" value="RibuloseP-bd_barrel"/>
</dbReference>
<comment type="catalytic activity">
    <reaction evidence="1 10 11">
        <text>D-ribulose 5-phosphate = D-xylulose 5-phosphate</text>
        <dbReference type="Rhea" id="RHEA:13677"/>
        <dbReference type="ChEBI" id="CHEBI:57737"/>
        <dbReference type="ChEBI" id="CHEBI:58121"/>
        <dbReference type="EC" id="5.1.3.1"/>
    </reaction>
</comment>
<feature type="binding site" evidence="10">
    <location>
        <begin position="174"/>
        <end position="176"/>
    </location>
    <ligand>
        <name>substrate</name>
    </ligand>
</feature>
<proteinExistence type="inferred from homology"/>
<feature type="binding site" evidence="10">
    <location>
        <position position="174"/>
    </location>
    <ligand>
        <name>a divalent metal cation</name>
        <dbReference type="ChEBI" id="CHEBI:60240"/>
    </ligand>
</feature>
<evidence type="ECO:0000313" key="13">
    <source>
        <dbReference type="Proteomes" id="UP000627781"/>
    </source>
</evidence>
<evidence type="ECO:0000256" key="10">
    <source>
        <dbReference type="HAMAP-Rule" id="MF_02227"/>
    </source>
</evidence>
<feature type="active site" description="Proton acceptor" evidence="10">
    <location>
        <position position="34"/>
    </location>
</feature>
<evidence type="ECO:0000256" key="11">
    <source>
        <dbReference type="PIRNR" id="PIRNR001461"/>
    </source>
</evidence>
<evidence type="ECO:0000256" key="6">
    <source>
        <dbReference type="ARBA" id="ARBA00009541"/>
    </source>
</evidence>
<feature type="binding site" evidence="10">
    <location>
        <begin position="141"/>
        <end position="144"/>
    </location>
    <ligand>
        <name>substrate</name>
    </ligand>
</feature>
<dbReference type="HAMAP" id="MF_02227">
    <property type="entry name" value="RPE"/>
    <property type="match status" value="1"/>
</dbReference>
<evidence type="ECO:0000256" key="3">
    <source>
        <dbReference type="ARBA" id="ARBA00001941"/>
    </source>
</evidence>
<comment type="caution">
    <text evidence="12">The sequence shown here is derived from an EMBL/GenBank/DDBJ whole genome shotgun (WGS) entry which is preliminary data.</text>
</comment>
<sequence>MKKILPSVLSADFLNLGSQIQELENNNIETIHIDIMDGQFVPNISFGFPILQAIRSSTKLTLDVHLMINNPSNFIKEFVDYGADIITVHYEGNHHLHRLIQQIKSYNIKAGIAINPATPISSLKHIIHDVDLVLIMSVNPGFGGQSFIPFTLDKINELKSLKEDLNLSFNISVDGGVKSSNYKDILNAGADLLVVGSDLFKNNDISNNIKAFSK</sequence>
<evidence type="ECO:0000256" key="1">
    <source>
        <dbReference type="ARBA" id="ARBA00001782"/>
    </source>
</evidence>
<comment type="cofactor">
    <cofactor evidence="5">
        <name>Fe(2+)</name>
        <dbReference type="ChEBI" id="CHEBI:29033"/>
    </cofactor>
</comment>
<comment type="pathway">
    <text evidence="10">Carbohydrate degradation.</text>
</comment>
<evidence type="ECO:0000256" key="7">
    <source>
        <dbReference type="ARBA" id="ARBA00013188"/>
    </source>
</evidence>
<comment type="cofactor">
    <cofactor evidence="10">
        <name>a divalent metal cation</name>
        <dbReference type="ChEBI" id="CHEBI:60240"/>
    </cofactor>
    <text evidence="10">Binds 1 divalent metal cation per subunit.</text>
</comment>
<dbReference type="NCBIfam" id="NF004076">
    <property type="entry name" value="PRK05581.1-4"/>
    <property type="match status" value="1"/>
</dbReference>
<dbReference type="RefSeq" id="WP_191767898.1">
    <property type="nucleotide sequence ID" value="NZ_JACSRA010000006.1"/>
</dbReference>
<evidence type="ECO:0000256" key="8">
    <source>
        <dbReference type="ARBA" id="ARBA00022723"/>
    </source>
</evidence>
<feature type="binding site" evidence="10">
    <location>
        <position position="65"/>
    </location>
    <ligand>
        <name>substrate</name>
    </ligand>
</feature>
<evidence type="ECO:0000256" key="2">
    <source>
        <dbReference type="ARBA" id="ARBA00001936"/>
    </source>
</evidence>
<keyword evidence="9 10" id="KW-0413">Isomerase</keyword>
<comment type="cofactor">
    <cofactor evidence="4">
        <name>Zn(2+)</name>
        <dbReference type="ChEBI" id="CHEBI:29105"/>
    </cofactor>
</comment>
<dbReference type="SUPFAM" id="SSF51366">
    <property type="entry name" value="Ribulose-phoshate binding barrel"/>
    <property type="match status" value="1"/>
</dbReference>
<dbReference type="CDD" id="cd00429">
    <property type="entry name" value="RPE"/>
    <property type="match status" value="1"/>
</dbReference>
<feature type="binding site" evidence="10">
    <location>
        <position position="34"/>
    </location>
    <ligand>
        <name>a divalent metal cation</name>
        <dbReference type="ChEBI" id="CHEBI:60240"/>
    </ligand>
</feature>
<dbReference type="EC" id="5.1.3.1" evidence="7 10"/>
<dbReference type="InterPro" id="IPR000056">
    <property type="entry name" value="Ribul_P_3_epim-like"/>
</dbReference>
<evidence type="ECO:0000256" key="5">
    <source>
        <dbReference type="ARBA" id="ARBA00001954"/>
    </source>
</evidence>
<gene>
    <name evidence="10" type="primary">rpe</name>
    <name evidence="12" type="ORF">H9661_05480</name>
</gene>
<feature type="binding site" evidence="10">
    <location>
        <position position="32"/>
    </location>
    <ligand>
        <name>a divalent metal cation</name>
        <dbReference type="ChEBI" id="CHEBI:60240"/>
    </ligand>
</feature>
<dbReference type="Pfam" id="PF00834">
    <property type="entry name" value="Ribul_P_3_epim"/>
    <property type="match status" value="1"/>
</dbReference>
<dbReference type="GO" id="GO:0004750">
    <property type="term" value="F:D-ribulose-phosphate 3-epimerase activity"/>
    <property type="evidence" value="ECO:0007669"/>
    <property type="project" value="UniProtKB-EC"/>
</dbReference>
<dbReference type="PANTHER" id="PTHR11749">
    <property type="entry name" value="RIBULOSE-5-PHOSPHATE-3-EPIMERASE"/>
    <property type="match status" value="1"/>
</dbReference>